<dbReference type="Gene3D" id="2.60.120.10">
    <property type="entry name" value="Jelly Rolls"/>
    <property type="match status" value="1"/>
</dbReference>
<dbReference type="InterPro" id="IPR018490">
    <property type="entry name" value="cNMP-bd_dom_sf"/>
</dbReference>
<dbReference type="InterPro" id="IPR014710">
    <property type="entry name" value="RmlC-like_jellyroll"/>
</dbReference>
<accession>A0ABS9BH48</accession>
<dbReference type="Proteomes" id="UP001200145">
    <property type="component" value="Unassembled WGS sequence"/>
</dbReference>
<dbReference type="SUPFAM" id="SSF51206">
    <property type="entry name" value="cAMP-binding domain-like"/>
    <property type="match status" value="1"/>
</dbReference>
<sequence>MSSSKHHLTEFLNSLYPLSSKTEELISQHSYTITLKKGAFLFKPGMDHRTLYFLVKGVVRGYRKFKGEEITTWLNEEQEMITSISNIGLEQECDEYIQTLTECELIGIAADMVEFLFANCPEIPVITKLLLEDNYRGAEERAFISRIPSAEDKFFRFVEKHPGLINRIPLKYSASYLGMRLETLCRIRSKRILTT</sequence>
<feature type="domain" description="Cyclic nucleotide-binding" evidence="1">
    <location>
        <begin position="34"/>
        <end position="118"/>
    </location>
</feature>
<protein>
    <submittedName>
        <fullName evidence="2">Crp/Fnr family transcriptional regulator</fullName>
    </submittedName>
</protein>
<gene>
    <name evidence="2" type="ORF">L0U88_08185</name>
</gene>
<organism evidence="2 3">
    <name type="scientific">Flavihumibacter fluminis</name>
    <dbReference type="NCBI Taxonomy" id="2909236"/>
    <lineage>
        <taxon>Bacteria</taxon>
        <taxon>Pseudomonadati</taxon>
        <taxon>Bacteroidota</taxon>
        <taxon>Chitinophagia</taxon>
        <taxon>Chitinophagales</taxon>
        <taxon>Chitinophagaceae</taxon>
        <taxon>Flavihumibacter</taxon>
    </lineage>
</organism>
<reference evidence="2 3" key="1">
    <citation type="submission" date="2022-01" db="EMBL/GenBank/DDBJ databases">
        <title>Flavihumibacter sp. nov., isolated from sediment of a river.</title>
        <authorList>
            <person name="Liu H."/>
        </authorList>
    </citation>
    <scope>NUCLEOTIDE SEQUENCE [LARGE SCALE GENOMIC DNA]</scope>
    <source>
        <strain evidence="2 3">RY-1</strain>
    </source>
</reference>
<name>A0ABS9BH48_9BACT</name>
<dbReference type="EMBL" id="JAKEVY010000002">
    <property type="protein sequence ID" value="MCF1714600.1"/>
    <property type="molecule type" value="Genomic_DNA"/>
</dbReference>
<keyword evidence="3" id="KW-1185">Reference proteome</keyword>
<comment type="caution">
    <text evidence="2">The sequence shown here is derived from an EMBL/GenBank/DDBJ whole genome shotgun (WGS) entry which is preliminary data.</text>
</comment>
<evidence type="ECO:0000313" key="2">
    <source>
        <dbReference type="EMBL" id="MCF1714600.1"/>
    </source>
</evidence>
<dbReference type="RefSeq" id="WP_234865415.1">
    <property type="nucleotide sequence ID" value="NZ_JAKEVY010000002.1"/>
</dbReference>
<dbReference type="Pfam" id="PF00027">
    <property type="entry name" value="cNMP_binding"/>
    <property type="match status" value="1"/>
</dbReference>
<evidence type="ECO:0000313" key="3">
    <source>
        <dbReference type="Proteomes" id="UP001200145"/>
    </source>
</evidence>
<proteinExistence type="predicted"/>
<evidence type="ECO:0000259" key="1">
    <source>
        <dbReference type="Pfam" id="PF00027"/>
    </source>
</evidence>
<dbReference type="InterPro" id="IPR000595">
    <property type="entry name" value="cNMP-bd_dom"/>
</dbReference>